<dbReference type="Pfam" id="PF01352">
    <property type="entry name" value="KRAB"/>
    <property type="match status" value="1"/>
</dbReference>
<dbReference type="Gene3D" id="6.10.140.140">
    <property type="match status" value="1"/>
</dbReference>
<evidence type="ECO:0000259" key="1">
    <source>
        <dbReference type="PROSITE" id="PS50805"/>
    </source>
</evidence>
<evidence type="ECO:0000313" key="2">
    <source>
        <dbReference type="EMBL" id="KYO40256.1"/>
    </source>
</evidence>
<organism evidence="2 3">
    <name type="scientific">Alligator mississippiensis</name>
    <name type="common">American alligator</name>
    <dbReference type="NCBI Taxonomy" id="8496"/>
    <lineage>
        <taxon>Eukaryota</taxon>
        <taxon>Metazoa</taxon>
        <taxon>Chordata</taxon>
        <taxon>Craniata</taxon>
        <taxon>Vertebrata</taxon>
        <taxon>Euteleostomi</taxon>
        <taxon>Archelosauria</taxon>
        <taxon>Archosauria</taxon>
        <taxon>Crocodylia</taxon>
        <taxon>Alligatoridae</taxon>
        <taxon>Alligatorinae</taxon>
        <taxon>Alligator</taxon>
    </lineage>
</organism>
<dbReference type="AlphaFoldDB" id="A0A151NTS4"/>
<dbReference type="Proteomes" id="UP000050525">
    <property type="component" value="Unassembled WGS sequence"/>
</dbReference>
<dbReference type="EMBL" id="AKHW03002019">
    <property type="protein sequence ID" value="KYO40256.1"/>
    <property type="molecule type" value="Genomic_DNA"/>
</dbReference>
<proteinExistence type="predicted"/>
<dbReference type="PROSITE" id="PS50805">
    <property type="entry name" value="KRAB"/>
    <property type="match status" value="1"/>
</dbReference>
<reference evidence="2 3" key="1">
    <citation type="journal article" date="2012" name="Genome Biol.">
        <title>Sequencing three crocodilian genomes to illuminate the evolution of archosaurs and amniotes.</title>
        <authorList>
            <person name="St John J.A."/>
            <person name="Braun E.L."/>
            <person name="Isberg S.R."/>
            <person name="Miles L.G."/>
            <person name="Chong A.Y."/>
            <person name="Gongora J."/>
            <person name="Dalzell P."/>
            <person name="Moran C."/>
            <person name="Bed'hom B."/>
            <person name="Abzhanov A."/>
            <person name="Burgess S.C."/>
            <person name="Cooksey A.M."/>
            <person name="Castoe T.A."/>
            <person name="Crawford N.G."/>
            <person name="Densmore L.D."/>
            <person name="Drew J.C."/>
            <person name="Edwards S.V."/>
            <person name="Faircloth B.C."/>
            <person name="Fujita M.K."/>
            <person name="Greenwold M.J."/>
            <person name="Hoffmann F.G."/>
            <person name="Howard J.M."/>
            <person name="Iguchi T."/>
            <person name="Janes D.E."/>
            <person name="Khan S.Y."/>
            <person name="Kohno S."/>
            <person name="de Koning A.J."/>
            <person name="Lance S.L."/>
            <person name="McCarthy F.M."/>
            <person name="McCormack J.E."/>
            <person name="Merchant M.E."/>
            <person name="Peterson D.G."/>
            <person name="Pollock D.D."/>
            <person name="Pourmand N."/>
            <person name="Raney B.J."/>
            <person name="Roessler K.A."/>
            <person name="Sanford J.R."/>
            <person name="Sawyer R.H."/>
            <person name="Schmidt C.J."/>
            <person name="Triplett E.W."/>
            <person name="Tuberville T.D."/>
            <person name="Venegas-Anaya M."/>
            <person name="Howard J.T."/>
            <person name="Jarvis E.D."/>
            <person name="Guillette L.J.Jr."/>
            <person name="Glenn T.C."/>
            <person name="Green R.E."/>
            <person name="Ray D.A."/>
        </authorList>
    </citation>
    <scope>NUCLEOTIDE SEQUENCE [LARGE SCALE GENOMIC DNA]</scope>
    <source>
        <strain evidence="2">KSC_2009_1</strain>
    </source>
</reference>
<evidence type="ECO:0000313" key="3">
    <source>
        <dbReference type="Proteomes" id="UP000050525"/>
    </source>
</evidence>
<comment type="caution">
    <text evidence="2">The sequence shown here is derived from an EMBL/GenBank/DDBJ whole genome shotgun (WGS) entry which is preliminary data.</text>
</comment>
<dbReference type="InterPro" id="IPR036051">
    <property type="entry name" value="KRAB_dom_sf"/>
</dbReference>
<dbReference type="GO" id="GO:0006355">
    <property type="term" value="P:regulation of DNA-templated transcription"/>
    <property type="evidence" value="ECO:0007669"/>
    <property type="project" value="InterPro"/>
</dbReference>
<gene>
    <name evidence="2" type="ORF">Y1Q_0007692</name>
</gene>
<protein>
    <recommendedName>
        <fullName evidence="1">KRAB domain-containing protein</fullName>
    </recommendedName>
</protein>
<dbReference type="CDD" id="cd07765">
    <property type="entry name" value="KRAB_A-box"/>
    <property type="match status" value="1"/>
</dbReference>
<feature type="domain" description="KRAB" evidence="1">
    <location>
        <begin position="62"/>
        <end position="125"/>
    </location>
</feature>
<dbReference type="InterPro" id="IPR001909">
    <property type="entry name" value="KRAB"/>
</dbReference>
<dbReference type="SUPFAM" id="SSF109640">
    <property type="entry name" value="KRAB domain (Kruppel-associated box)"/>
    <property type="match status" value="1"/>
</dbReference>
<name>A0A151NTS4_ALLMI</name>
<keyword evidence="3" id="KW-1185">Reference proteome</keyword>
<accession>A0A151NTS4</accession>
<sequence length="125" mass="13798">MTTCVARYLLLYDASLPLSSHLLVWNYSSQNPPRGACAVGSGAGGQRRQGPEHGGQGVQLPVVCEAVAVCFMLEEWELLDDEGKELYRDWMLRHSQALVSLEKGFIINHCPGSFSLPRVLVLNLQ</sequence>